<keyword evidence="3" id="KW-1185">Reference proteome</keyword>
<gene>
    <name evidence="2" type="ORF">CC80DRAFT_553953</name>
</gene>
<evidence type="ECO:0000313" key="2">
    <source>
        <dbReference type="EMBL" id="KAF1950808.1"/>
    </source>
</evidence>
<dbReference type="Proteomes" id="UP000800035">
    <property type="component" value="Unassembled WGS sequence"/>
</dbReference>
<accession>A0A6A5TEQ6</accession>
<protein>
    <submittedName>
        <fullName evidence="2">Uncharacterized protein</fullName>
    </submittedName>
</protein>
<reference evidence="2" key="1">
    <citation type="journal article" date="2020" name="Stud. Mycol.">
        <title>101 Dothideomycetes genomes: a test case for predicting lifestyles and emergence of pathogens.</title>
        <authorList>
            <person name="Haridas S."/>
            <person name="Albert R."/>
            <person name="Binder M."/>
            <person name="Bloem J."/>
            <person name="Labutti K."/>
            <person name="Salamov A."/>
            <person name="Andreopoulos B."/>
            <person name="Baker S."/>
            <person name="Barry K."/>
            <person name="Bills G."/>
            <person name="Bluhm B."/>
            <person name="Cannon C."/>
            <person name="Castanera R."/>
            <person name="Culley D."/>
            <person name="Daum C."/>
            <person name="Ezra D."/>
            <person name="Gonzalez J."/>
            <person name="Henrissat B."/>
            <person name="Kuo A."/>
            <person name="Liang C."/>
            <person name="Lipzen A."/>
            <person name="Lutzoni F."/>
            <person name="Magnuson J."/>
            <person name="Mondo S."/>
            <person name="Nolan M."/>
            <person name="Ohm R."/>
            <person name="Pangilinan J."/>
            <person name="Park H.-J."/>
            <person name="Ramirez L."/>
            <person name="Alfaro M."/>
            <person name="Sun H."/>
            <person name="Tritt A."/>
            <person name="Yoshinaga Y."/>
            <person name="Zwiers L.-H."/>
            <person name="Turgeon B."/>
            <person name="Goodwin S."/>
            <person name="Spatafora J."/>
            <person name="Crous P."/>
            <person name="Grigoriev I."/>
        </authorList>
    </citation>
    <scope>NUCLEOTIDE SEQUENCE</scope>
    <source>
        <strain evidence="2">CBS 675.92</strain>
    </source>
</reference>
<organism evidence="2 3">
    <name type="scientific">Byssothecium circinans</name>
    <dbReference type="NCBI Taxonomy" id="147558"/>
    <lineage>
        <taxon>Eukaryota</taxon>
        <taxon>Fungi</taxon>
        <taxon>Dikarya</taxon>
        <taxon>Ascomycota</taxon>
        <taxon>Pezizomycotina</taxon>
        <taxon>Dothideomycetes</taxon>
        <taxon>Pleosporomycetidae</taxon>
        <taxon>Pleosporales</taxon>
        <taxon>Massarineae</taxon>
        <taxon>Massarinaceae</taxon>
        <taxon>Byssothecium</taxon>
    </lineage>
</organism>
<feature type="region of interest" description="Disordered" evidence="1">
    <location>
        <begin position="382"/>
        <end position="404"/>
    </location>
</feature>
<feature type="region of interest" description="Disordered" evidence="1">
    <location>
        <begin position="434"/>
        <end position="474"/>
    </location>
</feature>
<evidence type="ECO:0000256" key="1">
    <source>
        <dbReference type="SAM" id="MobiDB-lite"/>
    </source>
</evidence>
<dbReference type="AlphaFoldDB" id="A0A6A5TEQ6"/>
<feature type="compositionally biased region" description="Basic residues" evidence="1">
    <location>
        <begin position="384"/>
        <end position="395"/>
    </location>
</feature>
<proteinExistence type="predicted"/>
<dbReference type="EMBL" id="ML977022">
    <property type="protein sequence ID" value="KAF1950808.1"/>
    <property type="molecule type" value="Genomic_DNA"/>
</dbReference>
<dbReference type="OrthoDB" id="3786030at2759"/>
<feature type="compositionally biased region" description="Basic and acidic residues" evidence="1">
    <location>
        <begin position="435"/>
        <end position="462"/>
    </location>
</feature>
<sequence>MSSDHTISNGLFEVLSNDQHIIDLLEGLANCPDAGPINYTSQHVGPGSQYLDMEIHRIFRFENWDQHPGLRGYRREAWEALKPSLTLASKFLTHPDTGGYWHHLIKGIPTVDPSLDKFYLRHSPDEDESAQARADWLAVLDKLADNITFFWRPDVLPPSNRRILGICHSTMDTVVTEFDPLNAVIRGGSPWPWHACIGLNSQYVYWLLSPRFNGPPTDNDYFRYHLGVTVILLHEIAHAVYAQRACGRPELGELLFRSGRREPCAYFSHNNSELGHSLEQWLFGGKVTLSHVRGNRIKDFYLQTPCDGQMKTLNPEDFRKWFMKSSWEDINDLTIRHRFELSQGGGEFKTLPPSDENGYGNGETYHNGRALLWLSSARDLGPRHHERRHHGRRHNSNPPENQRRIRRQPGFSNLIAAEQLQQALMASIATAEAESATRAEQGLERERRDRERRQLGRGERNRNRPPAVGLTEDEQVQMGLLDSMSNGQWEQGSKLY</sequence>
<name>A0A6A5TEQ6_9PLEO</name>
<evidence type="ECO:0000313" key="3">
    <source>
        <dbReference type="Proteomes" id="UP000800035"/>
    </source>
</evidence>